<dbReference type="NCBIfam" id="TIGR01840">
    <property type="entry name" value="esterase_phb"/>
    <property type="match status" value="1"/>
</dbReference>
<sequence>MNTTLPNHMLEATRLTREGKLAEASALLRRALHGEDPSDTPVPKRDAPGPPPAGGRPSRTFDIDPRTGEVLDPCSSGTGLFRTGADLWSGGRPGRMVTPPIAGGLRGLLDRIAPGASPQTTDPLPQGAQFVTRSFENHAGSRGYKLYIPSTYRGEAMPLVVMLHGCTQSPDDFAAGTRMNMLAEEHGCLIAYPGQTQAANAQKCWNWFSPGDQRRDLGEPALIAGITEQVMRDHAVDRRRVYVAGLSAGGAAAAIMGMTYPDLYAAVGVHSGLACGAARDAPSAFAAMRQGAAAVNQPGDGSATASNGRPVPTIVFHGDKDGTVHPRNGEQVIAQSGAGGLRSEVQQGQVSGGHAYSRILHSDAAGQVVLEQWVVHGAGHAWSGGSSAGSYTDPRGPDASREMLRFFLSKASG</sequence>
<evidence type="ECO:0000256" key="1">
    <source>
        <dbReference type="ARBA" id="ARBA00022729"/>
    </source>
</evidence>
<dbReference type="EMBL" id="JAAEDI010000003">
    <property type="protein sequence ID" value="MBR0648666.1"/>
    <property type="molecule type" value="Genomic_DNA"/>
</dbReference>
<protein>
    <submittedName>
        <fullName evidence="4">PHB depolymerase family esterase</fullName>
    </submittedName>
</protein>
<dbReference type="InterPro" id="IPR050955">
    <property type="entry name" value="Plant_Biomass_Hydrol_Est"/>
</dbReference>
<name>A0ABS5ECB4_9PROT</name>
<feature type="compositionally biased region" description="Basic and acidic residues" evidence="3">
    <location>
        <begin position="59"/>
        <end position="69"/>
    </location>
</feature>
<proteinExistence type="predicted"/>
<organism evidence="4 5">
    <name type="scientific">Neoroseomonas terrae</name>
    <dbReference type="NCBI Taxonomy" id="424799"/>
    <lineage>
        <taxon>Bacteria</taxon>
        <taxon>Pseudomonadati</taxon>
        <taxon>Pseudomonadota</taxon>
        <taxon>Alphaproteobacteria</taxon>
        <taxon>Acetobacterales</taxon>
        <taxon>Acetobacteraceae</taxon>
        <taxon>Neoroseomonas</taxon>
    </lineage>
</organism>
<dbReference type="PANTHER" id="PTHR43037">
    <property type="entry name" value="UNNAMED PRODUCT-RELATED"/>
    <property type="match status" value="1"/>
</dbReference>
<comment type="caution">
    <text evidence="4">The sequence shown here is derived from an EMBL/GenBank/DDBJ whole genome shotgun (WGS) entry which is preliminary data.</text>
</comment>
<dbReference type="InterPro" id="IPR029058">
    <property type="entry name" value="AB_hydrolase_fold"/>
</dbReference>
<accession>A0ABS5ECB4</accession>
<dbReference type="InterPro" id="IPR010126">
    <property type="entry name" value="Esterase_phb"/>
</dbReference>
<feature type="compositionally biased region" description="Basic and acidic residues" evidence="3">
    <location>
        <begin position="32"/>
        <end position="47"/>
    </location>
</feature>
<dbReference type="RefSeq" id="WP_211866019.1">
    <property type="nucleotide sequence ID" value="NZ_JAAEDI010000003.1"/>
</dbReference>
<reference evidence="5" key="1">
    <citation type="journal article" date="2021" name="Syst. Appl. Microbiol.">
        <title>Roseomonas hellenica sp. nov., isolated from roots of wild-growing Alkanna tinctoria.</title>
        <authorList>
            <person name="Rat A."/>
            <person name="Naranjo H.D."/>
            <person name="Lebbe L."/>
            <person name="Cnockaert M."/>
            <person name="Krigas N."/>
            <person name="Grigoriadou K."/>
            <person name="Maloupa E."/>
            <person name="Willems A."/>
        </authorList>
    </citation>
    <scope>NUCLEOTIDE SEQUENCE [LARGE SCALE GENOMIC DNA]</scope>
    <source>
        <strain evidence="5">LMG 31159</strain>
    </source>
</reference>
<evidence type="ECO:0000256" key="3">
    <source>
        <dbReference type="SAM" id="MobiDB-lite"/>
    </source>
</evidence>
<evidence type="ECO:0000256" key="2">
    <source>
        <dbReference type="ARBA" id="ARBA00022801"/>
    </source>
</evidence>
<dbReference type="Gene3D" id="3.40.50.1820">
    <property type="entry name" value="alpha/beta hydrolase"/>
    <property type="match status" value="1"/>
</dbReference>
<dbReference type="PANTHER" id="PTHR43037:SF1">
    <property type="entry name" value="BLL1128 PROTEIN"/>
    <property type="match status" value="1"/>
</dbReference>
<dbReference type="Pfam" id="PF10503">
    <property type="entry name" value="Esterase_PHB"/>
    <property type="match status" value="1"/>
</dbReference>
<dbReference type="Proteomes" id="UP000698752">
    <property type="component" value="Unassembled WGS sequence"/>
</dbReference>
<keyword evidence="5" id="KW-1185">Reference proteome</keyword>
<feature type="region of interest" description="Disordered" evidence="3">
    <location>
        <begin position="32"/>
        <end position="77"/>
    </location>
</feature>
<gene>
    <name evidence="4" type="ORF">GXW78_03260</name>
</gene>
<evidence type="ECO:0000313" key="4">
    <source>
        <dbReference type="EMBL" id="MBR0648666.1"/>
    </source>
</evidence>
<dbReference type="SUPFAM" id="SSF53474">
    <property type="entry name" value="alpha/beta-Hydrolases"/>
    <property type="match status" value="1"/>
</dbReference>
<keyword evidence="1" id="KW-0732">Signal</keyword>
<evidence type="ECO:0000313" key="5">
    <source>
        <dbReference type="Proteomes" id="UP000698752"/>
    </source>
</evidence>
<keyword evidence="2" id="KW-0378">Hydrolase</keyword>